<dbReference type="eggNOG" id="arCOG03682">
    <property type="taxonomic scope" value="Archaea"/>
</dbReference>
<dbReference type="HOGENOM" id="CLU_568183_0_0_2"/>
<keyword evidence="4" id="KW-0723">Serine/threonine-protein kinase</keyword>
<dbReference type="PROSITE" id="PS00107">
    <property type="entry name" value="PROTEIN_KINASE_ATP"/>
    <property type="match status" value="1"/>
</dbReference>
<protein>
    <submittedName>
        <fullName evidence="4">Serine/threonine protein kinase</fullName>
    </submittedName>
</protein>
<dbReference type="EMBL" id="JH597761">
    <property type="protein sequence ID" value="EHP70198.1"/>
    <property type="molecule type" value="Genomic_DNA"/>
</dbReference>
<dbReference type="PANTHER" id="PTHR44167">
    <property type="entry name" value="OVARIAN-SPECIFIC SERINE/THREONINE-PROTEIN KINASE LOK-RELATED"/>
    <property type="match status" value="1"/>
</dbReference>
<dbReference type="AlphaFoldDB" id="H2C1S7"/>
<dbReference type="GO" id="GO:0005524">
    <property type="term" value="F:ATP binding"/>
    <property type="evidence" value="ECO:0007669"/>
    <property type="project" value="UniProtKB-KW"/>
</dbReference>
<keyword evidence="2" id="KW-0067">ATP-binding</keyword>
<keyword evidence="4" id="KW-0418">Kinase</keyword>
<keyword evidence="4" id="KW-0808">Transferase</keyword>
<dbReference type="PANTHER" id="PTHR44167:SF24">
    <property type="entry name" value="SERINE_THREONINE-PROTEIN KINASE CHK2"/>
    <property type="match status" value="1"/>
</dbReference>
<organism evidence="4 5">
    <name type="scientific">Metallosphaera yellowstonensis MK1</name>
    <dbReference type="NCBI Taxonomy" id="671065"/>
    <lineage>
        <taxon>Archaea</taxon>
        <taxon>Thermoproteota</taxon>
        <taxon>Thermoprotei</taxon>
        <taxon>Sulfolobales</taxon>
        <taxon>Sulfolobaceae</taxon>
        <taxon>Metallosphaera</taxon>
    </lineage>
</organism>
<dbReference type="GO" id="GO:0004674">
    <property type="term" value="F:protein serine/threonine kinase activity"/>
    <property type="evidence" value="ECO:0007669"/>
    <property type="project" value="UniProtKB-KW"/>
</dbReference>
<dbReference type="InterPro" id="IPR017441">
    <property type="entry name" value="Protein_kinase_ATP_BS"/>
</dbReference>
<evidence type="ECO:0000259" key="3">
    <source>
        <dbReference type="PROSITE" id="PS50011"/>
    </source>
</evidence>
<evidence type="ECO:0000313" key="4">
    <source>
        <dbReference type="EMBL" id="EHP70198.1"/>
    </source>
</evidence>
<feature type="domain" description="Protein kinase" evidence="3">
    <location>
        <begin position="195"/>
        <end position="508"/>
    </location>
</feature>
<dbReference type="InterPro" id="IPR011009">
    <property type="entry name" value="Kinase-like_dom_sf"/>
</dbReference>
<dbReference type="InterPro" id="IPR000719">
    <property type="entry name" value="Prot_kinase_dom"/>
</dbReference>
<keyword evidence="1" id="KW-0547">Nucleotide-binding</keyword>
<sequence>MNGQLNIELDVNVKQFFGVNMANVTVRTKYLGRPVDISMLLVYLDGLLVSYLPTGIRGVYLSVFPVNRGVHQIEVRATYYGYVAQVKRKFVVGSPTSQDVSIYLTRNNDGSSTVEVRVWGETVRPDRISVTCEGRPIPFHELGEGRFLLPKARFNTVEVEACVGAMCKKTSFLPPLPPLNSWDPKIWIGRRLYGYEVVDYLGQGGFGYVLRGRANAQDFALKIPRLSNPGGRSNTLNSLEVLEGLFKEGRALVELSGESPYLVKLEGLHVDRVLVKNAVSDPSYYLELPPVIVMEFMEGGPLSKLVMDDILFYSRKWTDVVLLVGQRISSALYKVHQRGYVHCDVKPSNVLLDKPSPTTAEELLEDMKRLRINPKLADLGSATREGGTPPGVTVEHSSLEHVVALNRGGISWRDDIYSLGSTLLFLLTRRYINGRLIDKINSALDSGDLRDLTRYYHLRDLRVLDQADVSKEVRIFLSRMISSEPRERPTALETFNFFSSVISSGNTH</sequence>
<reference evidence="4 5" key="1">
    <citation type="submission" date="2012-01" db="EMBL/GenBank/DDBJ databases">
        <title>Improved High-Quality Draft sequence of Metallosphaera yellowstonensis MK1.</title>
        <authorList>
            <consortium name="US DOE Joint Genome Institute"/>
            <person name="Lucas S."/>
            <person name="Han J."/>
            <person name="Cheng J.-F."/>
            <person name="Goodwin L."/>
            <person name="Pitluck S."/>
            <person name="Peters L."/>
            <person name="Teshima H."/>
            <person name="Detter J.C."/>
            <person name="Han C."/>
            <person name="Tapia R."/>
            <person name="Land M."/>
            <person name="Hauser L."/>
            <person name="Kyrpides N."/>
            <person name="Kozubal M."/>
            <person name="Macur R.E."/>
            <person name="Jay Z."/>
            <person name="Inskeep W."/>
            <person name="Woyke T."/>
        </authorList>
    </citation>
    <scope>NUCLEOTIDE SEQUENCE [LARGE SCALE GENOMIC DNA]</scope>
    <source>
        <strain evidence="4 5">MK1</strain>
    </source>
</reference>
<dbReference type="STRING" id="671065.MetMK1DRAFT_00007000"/>
<gene>
    <name evidence="4" type="ORF">MetMK1DRAFT_00007000</name>
</gene>
<evidence type="ECO:0000256" key="1">
    <source>
        <dbReference type="ARBA" id="ARBA00022741"/>
    </source>
</evidence>
<dbReference type="Proteomes" id="UP000003980">
    <property type="component" value="Unassembled WGS sequence"/>
</dbReference>
<dbReference type="Pfam" id="PF00069">
    <property type="entry name" value="Pkinase"/>
    <property type="match status" value="1"/>
</dbReference>
<dbReference type="InterPro" id="IPR008271">
    <property type="entry name" value="Ser/Thr_kinase_AS"/>
</dbReference>
<dbReference type="SMART" id="SM00220">
    <property type="entry name" value="S_TKc"/>
    <property type="match status" value="1"/>
</dbReference>
<keyword evidence="5" id="KW-1185">Reference proteome</keyword>
<dbReference type="PROSITE" id="PS50011">
    <property type="entry name" value="PROTEIN_KINASE_DOM"/>
    <property type="match status" value="1"/>
</dbReference>
<dbReference type="RefSeq" id="WP_009070715.1">
    <property type="nucleotide sequence ID" value="NZ_JH597761.1"/>
</dbReference>
<dbReference type="Gene3D" id="1.10.510.10">
    <property type="entry name" value="Transferase(Phosphotransferase) domain 1"/>
    <property type="match status" value="1"/>
</dbReference>
<evidence type="ECO:0000313" key="5">
    <source>
        <dbReference type="Proteomes" id="UP000003980"/>
    </source>
</evidence>
<evidence type="ECO:0000256" key="2">
    <source>
        <dbReference type="ARBA" id="ARBA00022840"/>
    </source>
</evidence>
<dbReference type="PROSITE" id="PS00108">
    <property type="entry name" value="PROTEIN_KINASE_ST"/>
    <property type="match status" value="1"/>
</dbReference>
<accession>H2C1S7</accession>
<name>H2C1S7_9CREN</name>
<proteinExistence type="predicted"/>
<dbReference type="SUPFAM" id="SSF56112">
    <property type="entry name" value="Protein kinase-like (PK-like)"/>
    <property type="match status" value="1"/>
</dbReference>
<dbReference type="OrthoDB" id="41005at2157"/>